<dbReference type="PROSITE" id="PS50280">
    <property type="entry name" value="SET"/>
    <property type="match status" value="1"/>
</dbReference>
<dbReference type="Ensembl" id="ENSSGRT00000111532.1">
    <property type="protein sequence ID" value="ENSSGRP00000104914.1"/>
    <property type="gene ID" value="ENSSGRG00000051974.1"/>
</dbReference>
<dbReference type="GO" id="GO:0005700">
    <property type="term" value="C:polytene chromosome"/>
    <property type="evidence" value="ECO:0007669"/>
    <property type="project" value="TreeGrafter"/>
</dbReference>
<dbReference type="SMART" id="SM00317">
    <property type="entry name" value="SET"/>
    <property type="match status" value="1"/>
</dbReference>
<organism evidence="2 3">
    <name type="scientific">Sinocyclocheilus grahami</name>
    <name type="common">Dianchi golden-line fish</name>
    <name type="synonym">Barbus grahami</name>
    <dbReference type="NCBI Taxonomy" id="75366"/>
    <lineage>
        <taxon>Eukaryota</taxon>
        <taxon>Metazoa</taxon>
        <taxon>Chordata</taxon>
        <taxon>Craniata</taxon>
        <taxon>Vertebrata</taxon>
        <taxon>Euteleostomi</taxon>
        <taxon>Actinopterygii</taxon>
        <taxon>Neopterygii</taxon>
        <taxon>Teleostei</taxon>
        <taxon>Ostariophysi</taxon>
        <taxon>Cypriniformes</taxon>
        <taxon>Cyprinidae</taxon>
        <taxon>Cyprininae</taxon>
        <taxon>Sinocyclocheilus</taxon>
    </lineage>
</organism>
<dbReference type="InterPro" id="IPR051760">
    <property type="entry name" value="KMT5A"/>
</dbReference>
<dbReference type="AlphaFoldDB" id="A0A672SUS8"/>
<evidence type="ECO:0000259" key="1">
    <source>
        <dbReference type="PROSITE" id="PS50280"/>
    </source>
</evidence>
<proteinExistence type="predicted"/>
<dbReference type="Proteomes" id="UP000472262">
    <property type="component" value="Unassembled WGS sequence"/>
</dbReference>
<evidence type="ECO:0000313" key="3">
    <source>
        <dbReference type="Proteomes" id="UP000472262"/>
    </source>
</evidence>
<dbReference type="GO" id="GO:0005634">
    <property type="term" value="C:nucleus"/>
    <property type="evidence" value="ECO:0007669"/>
    <property type="project" value="TreeGrafter"/>
</dbReference>
<dbReference type="GO" id="GO:0006357">
    <property type="term" value="P:regulation of transcription by RNA polymerase II"/>
    <property type="evidence" value="ECO:0007669"/>
    <property type="project" value="TreeGrafter"/>
</dbReference>
<dbReference type="GO" id="GO:0043516">
    <property type="term" value="P:regulation of DNA damage response, signal transduction by p53 class mediator"/>
    <property type="evidence" value="ECO:0007669"/>
    <property type="project" value="TreeGrafter"/>
</dbReference>
<dbReference type="OMA" id="FMFDFIW"/>
<feature type="domain" description="SET" evidence="1">
    <location>
        <begin position="13"/>
        <end position="138"/>
    </location>
</feature>
<reference evidence="2" key="1">
    <citation type="submission" date="2025-08" db="UniProtKB">
        <authorList>
            <consortium name="Ensembl"/>
        </authorList>
    </citation>
    <scope>IDENTIFICATION</scope>
</reference>
<keyword evidence="3" id="KW-1185">Reference proteome</keyword>
<dbReference type="PANTHER" id="PTHR46167">
    <property type="entry name" value="N-LYSINE METHYLTRANSFERASE KMT5A"/>
    <property type="match status" value="1"/>
</dbReference>
<dbReference type="Pfam" id="PF00856">
    <property type="entry name" value="SET"/>
    <property type="match status" value="1"/>
</dbReference>
<dbReference type="SUPFAM" id="SSF82199">
    <property type="entry name" value="SET domain"/>
    <property type="match status" value="1"/>
</dbReference>
<protein>
    <recommendedName>
        <fullName evidence="1">SET domain-containing protein</fullName>
    </recommendedName>
</protein>
<dbReference type="Gene3D" id="2.170.270.10">
    <property type="entry name" value="SET domain"/>
    <property type="match status" value="1"/>
</dbReference>
<dbReference type="GO" id="GO:0042799">
    <property type="term" value="F:histone H4K20 methyltransferase activity"/>
    <property type="evidence" value="ECO:0007669"/>
    <property type="project" value="TreeGrafter"/>
</dbReference>
<sequence>EKKKKAQLLSCIQWIVCYPCVSNKVVSAGRGIFTLAVFNQGDFVVEYRGELIDAAEAEHRRKLYHNACSIFMFDFIWKRKTWCIDGALEDGSFGRLVNDEHKAPNCRMKLIEAEGKPHLCVFALKEITAGTEITYDYGGKEWPWRKEVGHLDFFPMNWCQGLKPIHLDILITMKSSLS</sequence>
<reference evidence="2" key="2">
    <citation type="submission" date="2025-09" db="UniProtKB">
        <authorList>
            <consortium name="Ensembl"/>
        </authorList>
    </citation>
    <scope>IDENTIFICATION</scope>
</reference>
<accession>A0A672SUS8</accession>
<name>A0A672SUS8_SINGR</name>
<dbReference type="InParanoid" id="A0A672SUS8"/>
<dbReference type="InterPro" id="IPR046341">
    <property type="entry name" value="SET_dom_sf"/>
</dbReference>
<evidence type="ECO:0000313" key="2">
    <source>
        <dbReference type="Ensembl" id="ENSSGRP00000104914.1"/>
    </source>
</evidence>
<dbReference type="PANTHER" id="PTHR46167:SF1">
    <property type="entry name" value="N-LYSINE METHYLTRANSFERASE KMT5A"/>
    <property type="match status" value="1"/>
</dbReference>
<dbReference type="InterPro" id="IPR001214">
    <property type="entry name" value="SET_dom"/>
</dbReference>